<dbReference type="Proteomes" id="UP000009284">
    <property type="component" value="Chromosome"/>
</dbReference>
<sequence length="65" mass="7351">MNLEIKNGCLNGLCLGTSKSKFYKNTAKSSGVLYELEDFEGEEYIATLSARDVKKFYSRRSGNKF</sequence>
<gene>
    <name evidence="1" type="ordered locus">TASI_1032</name>
</gene>
<dbReference type="EMBL" id="CP003059">
    <property type="protein sequence ID" value="AEP36791.1"/>
    <property type="molecule type" value="Genomic_DNA"/>
</dbReference>
<evidence type="ECO:0000313" key="2">
    <source>
        <dbReference type="Proteomes" id="UP000009284"/>
    </source>
</evidence>
<dbReference type="HOGENOM" id="CLU_2848354_0_0_4"/>
<accession>G4QBX5</accession>
<dbReference type="RefSeq" id="WP_014111686.1">
    <property type="nucleotide sequence ID" value="NC_016043.1"/>
</dbReference>
<keyword evidence="2" id="KW-1185">Reference proteome</keyword>
<reference evidence="1 2" key="2">
    <citation type="journal article" date="2012" name="PLoS ONE">
        <title>Genomic characterization of the taylorella genus.</title>
        <authorList>
            <person name="Hebert L."/>
            <person name="Moumen B."/>
            <person name="Pons N."/>
            <person name="Duquesne F."/>
            <person name="Breuil M.F."/>
            <person name="Goux D."/>
            <person name="Batto J.M."/>
            <person name="Laugier C."/>
            <person name="Renault P."/>
            <person name="Petry S."/>
        </authorList>
    </citation>
    <scope>NUCLEOTIDE SEQUENCE [LARGE SCALE GENOMIC DNA]</scope>
    <source>
        <strain evidence="1 2">MCE3</strain>
    </source>
</reference>
<protein>
    <submittedName>
        <fullName evidence="1">Uncharacterized protein</fullName>
    </submittedName>
</protein>
<proteinExistence type="predicted"/>
<dbReference type="KEGG" id="tas:TASI_1032"/>
<reference key="1">
    <citation type="submission" date="2011-09" db="EMBL/GenBank/DDBJ databases">
        <title>Genomic characterization of the Taylorella genus.</title>
        <authorList>
            <person name="Hebert L."/>
            <person name="Moumen B."/>
            <person name="Pons N."/>
            <person name="Duquesne F."/>
            <person name="Breuil M.-F."/>
            <person name="Goux D."/>
            <person name="Batto J.-M."/>
            <person name="Renault P."/>
            <person name="Laugier C."/>
            <person name="Petry S."/>
        </authorList>
    </citation>
    <scope>NUCLEOTIDE SEQUENCE</scope>
    <source>
        <strain>MCE3</strain>
    </source>
</reference>
<name>G4QBX5_TAYAM</name>
<organism evidence="1 2">
    <name type="scientific">Taylorella asinigenitalis (strain MCE3)</name>
    <dbReference type="NCBI Taxonomy" id="1008459"/>
    <lineage>
        <taxon>Bacteria</taxon>
        <taxon>Pseudomonadati</taxon>
        <taxon>Pseudomonadota</taxon>
        <taxon>Betaproteobacteria</taxon>
        <taxon>Burkholderiales</taxon>
        <taxon>Alcaligenaceae</taxon>
        <taxon>Taylorella</taxon>
    </lineage>
</organism>
<dbReference type="AlphaFoldDB" id="G4QBX5"/>
<evidence type="ECO:0000313" key="1">
    <source>
        <dbReference type="EMBL" id="AEP36791.1"/>
    </source>
</evidence>